<gene>
    <name evidence="1" type="ORF">NKI81_07165</name>
</gene>
<protein>
    <submittedName>
        <fullName evidence="1">Collagen-like protein</fullName>
    </submittedName>
</protein>
<dbReference type="Proteomes" id="UP001480082">
    <property type="component" value="Unassembled WGS sequence"/>
</dbReference>
<organism evidence="1 2">
    <name type="scientific">Mesorhizobium australicum</name>
    <dbReference type="NCBI Taxonomy" id="536018"/>
    <lineage>
        <taxon>Bacteria</taxon>
        <taxon>Pseudomonadati</taxon>
        <taxon>Pseudomonadota</taxon>
        <taxon>Alphaproteobacteria</taxon>
        <taxon>Hyphomicrobiales</taxon>
        <taxon>Phyllobacteriaceae</taxon>
        <taxon>Mesorhizobium</taxon>
    </lineage>
</organism>
<proteinExistence type="predicted"/>
<name>A0ACC6SVR0_9HYPH</name>
<accession>A0ACC6SVR0</accession>
<evidence type="ECO:0000313" key="1">
    <source>
        <dbReference type="EMBL" id="MER9283742.1"/>
    </source>
</evidence>
<sequence length="651" mass="64836">MPSPQKPPIAYDYVAFQQEQQQNPFPGSQLKNDLANLKKGIDQTIDALADVRRSDGALPNGKVTPDSLSDATRALMAAIGSTGPTGPTGPAGVGPTGPAGVTGPVGATGSVGATGPTGVTGGVGATGVTGATGPTGVTGLTGATGPTGVTGLTGATGPTGVTGATGSLSPTSTFNQTLTGGFWADLGSPRIHRQTDRVFLGAAVTNDGKLINTTADWLSTAMKVGRNAGFQTTNVAQFATLSSIGQIAILGGTRASDIGQTTGTIAGAFFAVNDQAAFDSGVYGLYVEAHREATAIGTAQVYEGDIINKGSVVSINPYAMFASGITSNLSVASGGEFTGATNASVAIGIVNNGARYDKGIVFHATALNGTDGTGTGTGIAIQMARGQKVQWARQNGTLAADIFSDVTNGGPYQLVTFTDLGLLYRNTNAKNLLRVDAADNFVNGFALFPKVTGASPLFQAVGDDTNVGLGIATQGTGALSFYTNTSAEQVRIPHVATVVNFLSLTGAATTGAPGVRVGGTDTNIPLIVSSKGAESVYIQSGGNIAAQFQTNSGTVNWLLFQGGLTTASPILTATGSDANVTGILQGKGTGGWQIKGGGGGIKFAANDTGLGFNGTAPVAKPTVTGAKGSNAALTSLLVQLASTGLITDSTT</sequence>
<evidence type="ECO:0000313" key="2">
    <source>
        <dbReference type="Proteomes" id="UP001480082"/>
    </source>
</evidence>
<dbReference type="EMBL" id="JAMYRI010000003">
    <property type="protein sequence ID" value="MER9283742.1"/>
    <property type="molecule type" value="Genomic_DNA"/>
</dbReference>
<keyword evidence="2" id="KW-1185">Reference proteome</keyword>
<comment type="caution">
    <text evidence="1">The sequence shown here is derived from an EMBL/GenBank/DDBJ whole genome shotgun (WGS) entry which is preliminary data.</text>
</comment>
<reference evidence="1 2" key="1">
    <citation type="journal article" date="2024" name="Proc. Natl. Acad. Sci. U.S.A.">
        <title>The evolutionary genomics of adaptation to stress in wild rhizobium bacteria.</title>
        <authorList>
            <person name="Kehlet-Delgado H."/>
            <person name="Montoya A.P."/>
            <person name="Jensen K.T."/>
            <person name="Wendlandt C.E."/>
            <person name="Dexheimer C."/>
            <person name="Roberts M."/>
            <person name="Torres Martinez L."/>
            <person name="Friesen M.L."/>
            <person name="Griffitts J.S."/>
            <person name="Porter S.S."/>
        </authorList>
    </citation>
    <scope>NUCLEOTIDE SEQUENCE [LARGE SCALE GENOMIC DNA]</scope>
    <source>
        <strain evidence="1 2">M0468</strain>
    </source>
</reference>